<comment type="caution">
    <text evidence="2">The sequence shown here is derived from an EMBL/GenBank/DDBJ whole genome shotgun (WGS) entry which is preliminary data.</text>
</comment>
<evidence type="ECO:0000256" key="1">
    <source>
        <dbReference type="SAM" id="MobiDB-lite"/>
    </source>
</evidence>
<dbReference type="EMBL" id="BAAAZP010000145">
    <property type="protein sequence ID" value="GAA3695136.1"/>
    <property type="molecule type" value="Genomic_DNA"/>
</dbReference>
<sequence length="49" mass="5336">MTVARLNWRPLTVSRSTIYKYVPELKPGSGGQIEVDVPAPRPELTPGTG</sequence>
<evidence type="ECO:0000313" key="2">
    <source>
        <dbReference type="EMBL" id="GAA3695136.1"/>
    </source>
</evidence>
<dbReference type="Proteomes" id="UP001500902">
    <property type="component" value="Unassembled WGS sequence"/>
</dbReference>
<gene>
    <name evidence="2" type="ORF">GCM10022224_070860</name>
</gene>
<evidence type="ECO:0008006" key="4">
    <source>
        <dbReference type="Google" id="ProtNLM"/>
    </source>
</evidence>
<organism evidence="2 3">
    <name type="scientific">Nonomuraea antimicrobica</name>
    <dbReference type="NCBI Taxonomy" id="561173"/>
    <lineage>
        <taxon>Bacteria</taxon>
        <taxon>Bacillati</taxon>
        <taxon>Actinomycetota</taxon>
        <taxon>Actinomycetes</taxon>
        <taxon>Streptosporangiales</taxon>
        <taxon>Streptosporangiaceae</taxon>
        <taxon>Nonomuraea</taxon>
    </lineage>
</organism>
<reference evidence="3" key="1">
    <citation type="journal article" date="2019" name="Int. J. Syst. Evol. Microbiol.">
        <title>The Global Catalogue of Microorganisms (GCM) 10K type strain sequencing project: providing services to taxonomists for standard genome sequencing and annotation.</title>
        <authorList>
            <consortium name="The Broad Institute Genomics Platform"/>
            <consortium name="The Broad Institute Genome Sequencing Center for Infectious Disease"/>
            <person name="Wu L."/>
            <person name="Ma J."/>
        </authorList>
    </citation>
    <scope>NUCLEOTIDE SEQUENCE [LARGE SCALE GENOMIC DNA]</scope>
    <source>
        <strain evidence="3">JCM 16904</strain>
    </source>
</reference>
<proteinExistence type="predicted"/>
<name>A0ABP7CVS2_9ACTN</name>
<evidence type="ECO:0000313" key="3">
    <source>
        <dbReference type="Proteomes" id="UP001500902"/>
    </source>
</evidence>
<accession>A0ABP7CVS2</accession>
<protein>
    <recommendedName>
        <fullName evidence="4">Transposase</fullName>
    </recommendedName>
</protein>
<keyword evidence="3" id="KW-1185">Reference proteome</keyword>
<feature type="region of interest" description="Disordered" evidence="1">
    <location>
        <begin position="30"/>
        <end position="49"/>
    </location>
</feature>